<gene>
    <name evidence="1" type="ORF">AWN73_00585</name>
</gene>
<sequence>MGLKILTDENNRYKFDFTKSKYVIEFHDLANKMKLNDVDFITEYNDNIIFLEYKNANIKNAVNPNAFVDKIKKEPEKFYKNIAKKYYDSLMMFWAVGGNKDDFPIIFILLIEAPIMDAKIRKQLKLKIGRQLPLNLKEDVIVREMLSKFEVFSIDEWKERFKEINIEEI</sequence>
<evidence type="ECO:0000313" key="2">
    <source>
        <dbReference type="Proteomes" id="UP000238081"/>
    </source>
</evidence>
<protein>
    <submittedName>
        <fullName evidence="1">Uncharacterized protein</fullName>
    </submittedName>
</protein>
<dbReference type="RefSeq" id="WP_043661786.1">
    <property type="nucleotide sequence ID" value="NZ_JBFNYG010000021.1"/>
</dbReference>
<organism evidence="1 2">
    <name type="scientific">Clostridium butyricum</name>
    <dbReference type="NCBI Taxonomy" id="1492"/>
    <lineage>
        <taxon>Bacteria</taxon>
        <taxon>Bacillati</taxon>
        <taxon>Bacillota</taxon>
        <taxon>Clostridia</taxon>
        <taxon>Eubacteriales</taxon>
        <taxon>Clostridiaceae</taxon>
        <taxon>Clostridium</taxon>
    </lineage>
</organism>
<evidence type="ECO:0000313" key="1">
    <source>
        <dbReference type="EMBL" id="PPV17938.1"/>
    </source>
</evidence>
<reference evidence="1 2" key="1">
    <citation type="submission" date="2016-01" db="EMBL/GenBank/DDBJ databases">
        <title>Characterization of the Clostridium difficile lineages that are prevalent in Hong Kong and China.</title>
        <authorList>
            <person name="Kwok J.S.-L."/>
            <person name="Lam W.-Y."/>
            <person name="Ip M."/>
            <person name="Chan T.-F."/>
            <person name="Hawkey P.M."/>
            <person name="Tsui S.K.-W."/>
        </authorList>
    </citation>
    <scope>NUCLEOTIDE SEQUENCE [LARGE SCALE GENOMIC DNA]</scope>
    <source>
        <strain evidence="1 2">300064</strain>
    </source>
</reference>
<proteinExistence type="predicted"/>
<dbReference type="EMBL" id="LRDH01000001">
    <property type="protein sequence ID" value="PPV17938.1"/>
    <property type="molecule type" value="Genomic_DNA"/>
</dbReference>
<accession>A0A2S7FFM3</accession>
<comment type="caution">
    <text evidence="1">The sequence shown here is derived from an EMBL/GenBank/DDBJ whole genome shotgun (WGS) entry which is preliminary data.</text>
</comment>
<dbReference type="AlphaFoldDB" id="A0A2S7FFM3"/>
<name>A0A2S7FFM3_CLOBU</name>
<dbReference type="Proteomes" id="UP000238081">
    <property type="component" value="Unassembled WGS sequence"/>
</dbReference>